<organism evidence="1">
    <name type="scientific">Magallana gigas</name>
    <name type="common">Pacific oyster</name>
    <name type="synonym">Crassostrea gigas</name>
    <dbReference type="NCBI Taxonomy" id="29159"/>
    <lineage>
        <taxon>Eukaryota</taxon>
        <taxon>Metazoa</taxon>
        <taxon>Spiralia</taxon>
        <taxon>Lophotrochozoa</taxon>
        <taxon>Mollusca</taxon>
        <taxon>Bivalvia</taxon>
        <taxon>Autobranchia</taxon>
        <taxon>Pteriomorphia</taxon>
        <taxon>Ostreida</taxon>
        <taxon>Ostreoidea</taxon>
        <taxon>Ostreidae</taxon>
        <taxon>Magallana</taxon>
    </lineage>
</organism>
<proteinExistence type="predicted"/>
<sequence length="189" mass="20442">MRYHLRSIYHLNQLSLENQLQKLLCNHEIQPNNNYIDPGSLKFVSHLPCDKSAQSYLSTIEPAPVPTSEFSSLTSDPSFISSAIVSSSYVISTFQSSSLSLLPSTVVSSIEPSSIISSAALSPIFTFVFGSSVAPSCPCDIRASAATETEDSVSSLSSFHSATAEENDLKHFIENISVKIERCGESKAE</sequence>
<dbReference type="EMBL" id="JH816636">
    <property type="protein sequence ID" value="EKC35906.1"/>
    <property type="molecule type" value="Genomic_DNA"/>
</dbReference>
<reference evidence="1" key="1">
    <citation type="journal article" date="2012" name="Nature">
        <title>The oyster genome reveals stress adaptation and complexity of shell formation.</title>
        <authorList>
            <person name="Zhang G."/>
            <person name="Fang X."/>
            <person name="Guo X."/>
            <person name="Li L."/>
            <person name="Luo R."/>
            <person name="Xu F."/>
            <person name="Yang P."/>
            <person name="Zhang L."/>
            <person name="Wang X."/>
            <person name="Qi H."/>
            <person name="Xiong Z."/>
            <person name="Que H."/>
            <person name="Xie Y."/>
            <person name="Holland P.W."/>
            <person name="Paps J."/>
            <person name="Zhu Y."/>
            <person name="Wu F."/>
            <person name="Chen Y."/>
            <person name="Wang J."/>
            <person name="Peng C."/>
            <person name="Meng J."/>
            <person name="Yang L."/>
            <person name="Liu J."/>
            <person name="Wen B."/>
            <person name="Zhang N."/>
            <person name="Huang Z."/>
            <person name="Zhu Q."/>
            <person name="Feng Y."/>
            <person name="Mount A."/>
            <person name="Hedgecock D."/>
            <person name="Xu Z."/>
            <person name="Liu Y."/>
            <person name="Domazet-Loso T."/>
            <person name="Du Y."/>
            <person name="Sun X."/>
            <person name="Zhang S."/>
            <person name="Liu B."/>
            <person name="Cheng P."/>
            <person name="Jiang X."/>
            <person name="Li J."/>
            <person name="Fan D."/>
            <person name="Wang W."/>
            <person name="Fu W."/>
            <person name="Wang T."/>
            <person name="Wang B."/>
            <person name="Zhang J."/>
            <person name="Peng Z."/>
            <person name="Li Y."/>
            <person name="Li N."/>
            <person name="Wang J."/>
            <person name="Chen M."/>
            <person name="He Y."/>
            <person name="Tan F."/>
            <person name="Song X."/>
            <person name="Zheng Q."/>
            <person name="Huang R."/>
            <person name="Yang H."/>
            <person name="Du X."/>
            <person name="Chen L."/>
            <person name="Yang M."/>
            <person name="Gaffney P.M."/>
            <person name="Wang S."/>
            <person name="Luo L."/>
            <person name="She Z."/>
            <person name="Ming Y."/>
            <person name="Huang W."/>
            <person name="Zhang S."/>
            <person name="Huang B."/>
            <person name="Zhang Y."/>
            <person name="Qu T."/>
            <person name="Ni P."/>
            <person name="Miao G."/>
            <person name="Wang J."/>
            <person name="Wang Q."/>
            <person name="Steinberg C.E."/>
            <person name="Wang H."/>
            <person name="Li N."/>
            <person name="Qian L."/>
            <person name="Zhang G."/>
            <person name="Li Y."/>
            <person name="Yang H."/>
            <person name="Liu X."/>
            <person name="Wang J."/>
            <person name="Yin Y."/>
            <person name="Wang J."/>
        </authorList>
    </citation>
    <scope>NUCLEOTIDE SEQUENCE [LARGE SCALE GENOMIC DNA]</scope>
    <source>
        <strain evidence="1">05x7-T-G4-1.051#20</strain>
    </source>
</reference>
<protein>
    <submittedName>
        <fullName evidence="1">Uncharacterized protein</fullName>
    </submittedName>
</protein>
<name>K1RNA9_MAGGI</name>
<accession>K1RNA9</accession>
<dbReference type="InParanoid" id="K1RNA9"/>
<dbReference type="HOGENOM" id="CLU_1435727_0_0_1"/>
<evidence type="ECO:0000313" key="1">
    <source>
        <dbReference type="EMBL" id="EKC35906.1"/>
    </source>
</evidence>
<dbReference type="AlphaFoldDB" id="K1RNA9"/>
<gene>
    <name evidence="1" type="ORF">CGI_10024314</name>
</gene>